<sequence length="227" mass="23522">MDPVRAARCGGLASRFVAGFGPVEFDRAVYRMLGRTERWAPLGDGLRTSLRVGTVGGPRPAAPPFGGPDSRTHEAANRTMKCADGPGLAPGRVVAESPASADFRRPRRLAPLARAGRHRGVGLRVLAPPPESRPRPNSPAAPPVPGPPPRGTTPSPRRPVTPSEGARATRRALPGSRPVTLENDRSHGVCAGRGSACVDDAVAARPVDGTAPGGDLLRQGPGLPEIP</sequence>
<reference evidence="4" key="1">
    <citation type="journal article" date="2019" name="Int. J. Syst. Evol. Microbiol.">
        <title>The Global Catalogue of Microorganisms (GCM) 10K type strain sequencing project: providing services to taxonomists for standard genome sequencing and annotation.</title>
        <authorList>
            <consortium name="The Broad Institute Genomics Platform"/>
            <consortium name="The Broad Institute Genome Sequencing Center for Infectious Disease"/>
            <person name="Wu L."/>
            <person name="Ma J."/>
        </authorList>
    </citation>
    <scope>NUCLEOTIDE SEQUENCE [LARGE SCALE GENOMIC DNA]</scope>
    <source>
        <strain evidence="4">CGMCC 4.1641</strain>
    </source>
</reference>
<dbReference type="GO" id="GO:0016787">
    <property type="term" value="F:hydrolase activity"/>
    <property type="evidence" value="ECO:0007669"/>
    <property type="project" value="UniProtKB-KW"/>
</dbReference>
<accession>A0ABV9ZV92</accession>
<evidence type="ECO:0000313" key="4">
    <source>
        <dbReference type="Proteomes" id="UP001596222"/>
    </source>
</evidence>
<protein>
    <submittedName>
        <fullName evidence="3">Alpha/beta hydrolase</fullName>
    </submittedName>
</protein>
<evidence type="ECO:0000256" key="1">
    <source>
        <dbReference type="SAM" id="MobiDB-lite"/>
    </source>
</evidence>
<organism evidence="3 4">
    <name type="scientific">Streptomyces aureoversilis</name>
    <dbReference type="NCBI Taxonomy" id="67277"/>
    <lineage>
        <taxon>Bacteria</taxon>
        <taxon>Bacillati</taxon>
        <taxon>Actinomycetota</taxon>
        <taxon>Actinomycetes</taxon>
        <taxon>Kitasatosporales</taxon>
        <taxon>Streptomycetaceae</taxon>
        <taxon>Streptomyces</taxon>
    </lineage>
</organism>
<proteinExistence type="predicted"/>
<name>A0ABV9ZV92_9ACTN</name>
<keyword evidence="4" id="KW-1185">Reference proteome</keyword>
<feature type="region of interest" description="Disordered" evidence="1">
    <location>
        <begin position="52"/>
        <end position="188"/>
    </location>
</feature>
<feature type="domain" description="Peptidase S33 tripeptidyl aminopeptidase-like C-terminal" evidence="2">
    <location>
        <begin position="159"/>
        <end position="213"/>
    </location>
</feature>
<feature type="region of interest" description="Disordered" evidence="1">
    <location>
        <begin position="205"/>
        <end position="227"/>
    </location>
</feature>
<dbReference type="Proteomes" id="UP001596222">
    <property type="component" value="Unassembled WGS sequence"/>
</dbReference>
<evidence type="ECO:0000259" key="2">
    <source>
        <dbReference type="Pfam" id="PF08386"/>
    </source>
</evidence>
<dbReference type="RefSeq" id="WP_382038111.1">
    <property type="nucleotide sequence ID" value="NZ_JBHSKJ010000003.1"/>
</dbReference>
<comment type="caution">
    <text evidence="3">The sequence shown here is derived from an EMBL/GenBank/DDBJ whole genome shotgun (WGS) entry which is preliminary data.</text>
</comment>
<dbReference type="EMBL" id="JBHSKJ010000003">
    <property type="protein sequence ID" value="MFC5144336.1"/>
    <property type="molecule type" value="Genomic_DNA"/>
</dbReference>
<keyword evidence="3" id="KW-0378">Hydrolase</keyword>
<feature type="compositionally biased region" description="Pro residues" evidence="1">
    <location>
        <begin position="127"/>
        <end position="159"/>
    </location>
</feature>
<dbReference type="InterPro" id="IPR013595">
    <property type="entry name" value="Pept_S33_TAP-like_C"/>
</dbReference>
<dbReference type="Pfam" id="PF08386">
    <property type="entry name" value="Abhydrolase_4"/>
    <property type="match status" value="1"/>
</dbReference>
<evidence type="ECO:0000313" key="3">
    <source>
        <dbReference type="EMBL" id="MFC5144336.1"/>
    </source>
</evidence>
<gene>
    <name evidence="3" type="ORF">ACFPP6_06495</name>
</gene>